<comment type="caution">
    <text evidence="1">The sequence shown here is derived from an EMBL/GenBank/DDBJ whole genome shotgun (WGS) entry which is preliminary data.</text>
</comment>
<dbReference type="Proteomes" id="UP000523795">
    <property type="component" value="Unassembled WGS sequence"/>
</dbReference>
<keyword evidence="2" id="KW-1185">Reference proteome</keyword>
<name>A0ABX1JLT2_9MICC</name>
<accession>A0ABX1JLT2</accession>
<dbReference type="EMBL" id="JAAZSR010000074">
    <property type="protein sequence ID" value="NKX50260.1"/>
    <property type="molecule type" value="Genomic_DNA"/>
</dbReference>
<reference evidence="1 2" key="1">
    <citation type="submission" date="2020-04" db="EMBL/GenBank/DDBJ databases">
        <authorList>
            <person name="Liu S."/>
        </authorList>
    </citation>
    <scope>NUCLEOTIDE SEQUENCE [LARGE SCALE GENOMIC DNA]</scope>
    <source>
        <strain evidence="1 2">CGMCC 1.15091</strain>
    </source>
</reference>
<gene>
    <name evidence="1" type="ORF">HER39_06690</name>
</gene>
<sequence length="72" mass="7899">MDNQPQTVIVTDISLLSRGDDIEAHRGSICYRGRVKDTAPGLGMIWIREHGHGGRRALPADDYSIRRAAAPS</sequence>
<evidence type="ECO:0000313" key="1">
    <source>
        <dbReference type="EMBL" id="NKX50260.1"/>
    </source>
</evidence>
<proteinExistence type="predicted"/>
<organism evidence="1 2">
    <name type="scientific">Arthrobacter deserti</name>
    <dbReference type="NCBI Taxonomy" id="1742687"/>
    <lineage>
        <taxon>Bacteria</taxon>
        <taxon>Bacillati</taxon>
        <taxon>Actinomycetota</taxon>
        <taxon>Actinomycetes</taxon>
        <taxon>Micrococcales</taxon>
        <taxon>Micrococcaceae</taxon>
        <taxon>Arthrobacter</taxon>
    </lineage>
</organism>
<evidence type="ECO:0000313" key="2">
    <source>
        <dbReference type="Proteomes" id="UP000523795"/>
    </source>
</evidence>
<protein>
    <submittedName>
        <fullName evidence="1">Uncharacterized protein</fullName>
    </submittedName>
</protein>